<evidence type="ECO:0000256" key="5">
    <source>
        <dbReference type="ARBA" id="ARBA00029447"/>
    </source>
</evidence>
<evidence type="ECO:0000256" key="3">
    <source>
        <dbReference type="ARBA" id="ARBA00023136"/>
    </source>
</evidence>
<keyword evidence="11" id="KW-1185">Reference proteome</keyword>
<keyword evidence="7" id="KW-1133">Transmembrane helix</keyword>
<dbReference type="Pfam" id="PF00015">
    <property type="entry name" value="MCPsignal"/>
    <property type="match status" value="1"/>
</dbReference>
<dbReference type="PROSITE" id="PS50885">
    <property type="entry name" value="HAMP"/>
    <property type="match status" value="1"/>
</dbReference>
<dbReference type="PANTHER" id="PTHR32089">
    <property type="entry name" value="METHYL-ACCEPTING CHEMOTAXIS PROTEIN MCPB"/>
    <property type="match status" value="1"/>
</dbReference>
<comment type="similarity">
    <text evidence="5">Belongs to the methyl-accepting chemotaxis (MCP) protein family.</text>
</comment>
<organism evidence="10 11">
    <name type="scientific">Paenibacillus plantarum</name>
    <dbReference type="NCBI Taxonomy" id="2654975"/>
    <lineage>
        <taxon>Bacteria</taxon>
        <taxon>Bacillati</taxon>
        <taxon>Bacillota</taxon>
        <taxon>Bacilli</taxon>
        <taxon>Bacillales</taxon>
        <taxon>Paenibacillaceae</taxon>
        <taxon>Paenibacillus</taxon>
    </lineage>
</organism>
<evidence type="ECO:0000256" key="4">
    <source>
        <dbReference type="ARBA" id="ARBA00023224"/>
    </source>
</evidence>
<dbReference type="InterPro" id="IPR003660">
    <property type="entry name" value="HAMP_dom"/>
</dbReference>
<keyword evidence="2" id="KW-1003">Cell membrane</keyword>
<evidence type="ECO:0000256" key="6">
    <source>
        <dbReference type="PROSITE-ProRule" id="PRU00284"/>
    </source>
</evidence>
<dbReference type="CDD" id="cd06225">
    <property type="entry name" value="HAMP"/>
    <property type="match status" value="1"/>
</dbReference>
<keyword evidence="3 7" id="KW-0472">Membrane</keyword>
<keyword evidence="7" id="KW-0812">Transmembrane</keyword>
<protein>
    <submittedName>
        <fullName evidence="10">HAMP domain-containing protein</fullName>
    </submittedName>
</protein>
<comment type="subcellular location">
    <subcellularLocation>
        <location evidence="1">Cell membrane</location>
    </subcellularLocation>
</comment>
<name>A0ABX1XE18_9BACL</name>
<dbReference type="InterPro" id="IPR004090">
    <property type="entry name" value="Chemotax_Me-accpt_rcpt"/>
</dbReference>
<dbReference type="EMBL" id="WHNY01000060">
    <property type="protein sequence ID" value="NOU66271.1"/>
    <property type="molecule type" value="Genomic_DNA"/>
</dbReference>
<feature type="domain" description="HAMP" evidence="9">
    <location>
        <begin position="280"/>
        <end position="333"/>
    </location>
</feature>
<proteinExistence type="inferred from homology"/>
<evidence type="ECO:0000259" key="9">
    <source>
        <dbReference type="PROSITE" id="PS50885"/>
    </source>
</evidence>
<evidence type="ECO:0000256" key="2">
    <source>
        <dbReference type="ARBA" id="ARBA00022475"/>
    </source>
</evidence>
<dbReference type="InterPro" id="IPR004089">
    <property type="entry name" value="MCPsignal_dom"/>
</dbReference>
<feature type="transmembrane region" description="Helical" evidence="7">
    <location>
        <begin position="259"/>
        <end position="279"/>
    </location>
</feature>
<dbReference type="SMART" id="SM00283">
    <property type="entry name" value="MA"/>
    <property type="match status" value="1"/>
</dbReference>
<comment type="caution">
    <text evidence="10">The sequence shown here is derived from an EMBL/GenBank/DDBJ whole genome shotgun (WGS) entry which is preliminary data.</text>
</comment>
<dbReference type="PROSITE" id="PS50111">
    <property type="entry name" value="CHEMOTAXIS_TRANSDUC_2"/>
    <property type="match status" value="1"/>
</dbReference>
<evidence type="ECO:0000313" key="11">
    <source>
        <dbReference type="Proteomes" id="UP000653578"/>
    </source>
</evidence>
<evidence type="ECO:0000256" key="7">
    <source>
        <dbReference type="SAM" id="Phobius"/>
    </source>
</evidence>
<dbReference type="PANTHER" id="PTHR32089:SF112">
    <property type="entry name" value="LYSOZYME-LIKE PROTEIN-RELATED"/>
    <property type="match status" value="1"/>
</dbReference>
<evidence type="ECO:0000259" key="8">
    <source>
        <dbReference type="PROSITE" id="PS50111"/>
    </source>
</evidence>
<dbReference type="SUPFAM" id="SSF58104">
    <property type="entry name" value="Methyl-accepting chemotaxis protein (MCP) signaling domain"/>
    <property type="match status" value="1"/>
</dbReference>
<gene>
    <name evidence="10" type="ORF">GC096_19725</name>
</gene>
<dbReference type="PRINTS" id="PR00260">
    <property type="entry name" value="CHEMTRNSDUCR"/>
</dbReference>
<dbReference type="CDD" id="cd11386">
    <property type="entry name" value="MCP_signal"/>
    <property type="match status" value="1"/>
</dbReference>
<dbReference type="Gene3D" id="6.10.340.10">
    <property type="match status" value="1"/>
</dbReference>
<dbReference type="Proteomes" id="UP000653578">
    <property type="component" value="Unassembled WGS sequence"/>
</dbReference>
<evidence type="ECO:0000313" key="10">
    <source>
        <dbReference type="EMBL" id="NOU66271.1"/>
    </source>
</evidence>
<keyword evidence="4 6" id="KW-0807">Transducer</keyword>
<dbReference type="Gene3D" id="1.10.287.950">
    <property type="entry name" value="Methyl-accepting chemotaxis protein"/>
    <property type="match status" value="1"/>
</dbReference>
<evidence type="ECO:0000256" key="1">
    <source>
        <dbReference type="ARBA" id="ARBA00004236"/>
    </source>
</evidence>
<dbReference type="Pfam" id="PF00672">
    <property type="entry name" value="HAMP"/>
    <property type="match status" value="1"/>
</dbReference>
<feature type="transmembrane region" description="Helical" evidence="7">
    <location>
        <begin position="70"/>
        <end position="89"/>
    </location>
</feature>
<reference evidence="10 11" key="1">
    <citation type="submission" date="2019-10" db="EMBL/GenBank/DDBJ databases">
        <title>Description of Paenibacillus humi sp. nov.</title>
        <authorList>
            <person name="Carlier A."/>
            <person name="Qi S."/>
        </authorList>
    </citation>
    <scope>NUCLEOTIDE SEQUENCE [LARGE SCALE GENOMIC DNA]</scope>
    <source>
        <strain evidence="10 11">LMG 31461</strain>
    </source>
</reference>
<sequence length="639" mass="69611">MVRGFESLSLRQEISPMAFMPLGLFLLIRISTNSNNFLINVKRLSSIVNKKSFTMGELPVTTFFSIRLRLILLLLIPSLLYLGSSVYLLEVNKSNTDTLTSSLYETTEKSVSLILNADRDMYQAMNAYQLLVSGTLTAEEKTNQLKLLKDNIEQTNTRVGQAVTILKAKELLQTAHAETKVTIEQSASSFQTSFDQWVKEANAVIQAGSVGKGVLNEPKLMATFEKGREGLNAIGEILDVHAKQSIDDIKQENNATAKGVYIGVAVIIFILFGAGGFVIRKIMSVIRRIITITGGVAAGDLRHEAQLTYSKDELGQISESVDHMVAKMRGLIGTIAHNTQFVHDASVELSDSSKESAHAAEHVASNIQEMTQEVEVQARSSEETSRAIEEMAIGIQRVAENSSVMADHSSLTSQHATLGNELLSKLQHQIVNMLSSVEQLSMTVQSLTRKSDEIGQIASSITSFANQTNLLSLNASIEAARAGEHGKGFNVVAQEIRKLASQSIESADGINQLIHETRVEIASVSQSMNATKQEASTGSQMMQEVNQSFETIMQSVTHIVTQIHETSAITEQMSASSEEISATMDQSASSSSHILTRSQTVAAATEEQLAMMQNIAAASEQLKSVVDTLNESVSYFKIK</sequence>
<dbReference type="SMART" id="SM00304">
    <property type="entry name" value="HAMP"/>
    <property type="match status" value="1"/>
</dbReference>
<accession>A0ABX1XE18</accession>
<feature type="domain" description="Methyl-accepting transducer" evidence="8">
    <location>
        <begin position="352"/>
        <end position="588"/>
    </location>
</feature>